<accession>A0A7G1NUC8</accession>
<evidence type="ECO:0000259" key="4">
    <source>
        <dbReference type="Pfam" id="PF14257"/>
    </source>
</evidence>
<evidence type="ECO:0000313" key="5">
    <source>
        <dbReference type="EMBL" id="BCL26953.1"/>
    </source>
</evidence>
<dbReference type="Pfam" id="PF14257">
    <property type="entry name" value="DUF4349"/>
    <property type="match status" value="1"/>
</dbReference>
<keyword evidence="2" id="KW-1133">Transmembrane helix</keyword>
<evidence type="ECO:0000313" key="6">
    <source>
        <dbReference type="Proteomes" id="UP000516444"/>
    </source>
</evidence>
<dbReference type="PROSITE" id="PS51257">
    <property type="entry name" value="PROKAR_LIPOPROTEIN"/>
    <property type="match status" value="1"/>
</dbReference>
<feature type="compositionally biased region" description="Low complexity" evidence="1">
    <location>
        <begin position="31"/>
        <end position="63"/>
    </location>
</feature>
<proteinExistence type="predicted"/>
<dbReference type="InterPro" id="IPR025645">
    <property type="entry name" value="DUF4349"/>
</dbReference>
<feature type="chain" id="PRO_5039173685" description="DUF4349 domain-containing protein" evidence="3">
    <location>
        <begin position="32"/>
        <end position="346"/>
    </location>
</feature>
<gene>
    <name evidence="5" type="ORF">GCM10017557_18120</name>
</gene>
<feature type="signal peptide" evidence="3">
    <location>
        <begin position="1"/>
        <end position="31"/>
    </location>
</feature>
<evidence type="ECO:0000256" key="1">
    <source>
        <dbReference type="SAM" id="MobiDB-lite"/>
    </source>
</evidence>
<feature type="region of interest" description="Disordered" evidence="1">
    <location>
        <begin position="31"/>
        <end position="89"/>
    </location>
</feature>
<feature type="region of interest" description="Disordered" evidence="1">
    <location>
        <begin position="305"/>
        <end position="346"/>
    </location>
</feature>
<feature type="domain" description="DUF4349" evidence="4">
    <location>
        <begin position="85"/>
        <end position="292"/>
    </location>
</feature>
<dbReference type="KEGG" id="sgm:GCM10017557_18120"/>
<evidence type="ECO:0000256" key="2">
    <source>
        <dbReference type="SAM" id="Phobius"/>
    </source>
</evidence>
<feature type="compositionally biased region" description="Gly residues" evidence="1">
    <location>
        <begin position="64"/>
        <end position="73"/>
    </location>
</feature>
<sequence length="346" mass="35937">MHDMRYRPARPVRILSGLLLAGALALTGCSAADDSGSSDSAGDKAAAPGAQEAGAGAADSGAAGVRGGSGAKGGRAAEPPAPTSHIIHTASLTVQVKDVPKSLAETRTVVANAGGMVGDETTDRDSEGHERSRVVLRVPADTYEDVLTELEGSGKLVDRKAKAEDVTEQVVDVKSRITSQRASVARIRELMDRASKLSDVVTLEGELSTRQADLESLLALQASLKDRTSLATITLSLSETPVKKAVEDDDPGFADALGGGWDAFVAMFRWIALVLGALLPFLAAGALLLFLWARFLRGRTPARPATAAAVPGAGTGSLPVAPPVRTEHDENNENDGNDENEGSDRD</sequence>
<keyword evidence="6" id="KW-1185">Reference proteome</keyword>
<evidence type="ECO:0000256" key="3">
    <source>
        <dbReference type="SAM" id="SignalP"/>
    </source>
</evidence>
<keyword evidence="2" id="KW-0812">Transmembrane</keyword>
<feature type="compositionally biased region" description="Acidic residues" evidence="1">
    <location>
        <begin position="332"/>
        <end position="346"/>
    </location>
</feature>
<feature type="transmembrane region" description="Helical" evidence="2">
    <location>
        <begin position="270"/>
        <end position="293"/>
    </location>
</feature>
<reference evidence="5 6" key="1">
    <citation type="journal article" date="2014" name="Int. J. Syst. Evol. Microbiol.">
        <title>Complete genome sequence of Corynebacterium casei LMG S-19264T (=DSM 44701T), isolated from a smear-ripened cheese.</title>
        <authorList>
            <consortium name="US DOE Joint Genome Institute (JGI-PGF)"/>
            <person name="Walter F."/>
            <person name="Albersmeier A."/>
            <person name="Kalinowski J."/>
            <person name="Ruckert C."/>
        </authorList>
    </citation>
    <scope>NUCLEOTIDE SEQUENCE [LARGE SCALE GENOMIC DNA]</scope>
    <source>
        <strain evidence="5 6">JCM 4677</strain>
    </source>
</reference>
<keyword evidence="3" id="KW-0732">Signal</keyword>
<name>A0A7G1NUC8_9ACTN</name>
<dbReference type="EMBL" id="AP023440">
    <property type="protein sequence ID" value="BCL26953.1"/>
    <property type="molecule type" value="Genomic_DNA"/>
</dbReference>
<organism evidence="5 6">
    <name type="scientific">Streptomyces aurantiacus</name>
    <dbReference type="NCBI Taxonomy" id="47760"/>
    <lineage>
        <taxon>Bacteria</taxon>
        <taxon>Bacillati</taxon>
        <taxon>Actinomycetota</taxon>
        <taxon>Actinomycetes</taxon>
        <taxon>Kitasatosporales</taxon>
        <taxon>Streptomycetaceae</taxon>
        <taxon>Streptomyces</taxon>
        <taxon>Streptomyces aurantiacus group</taxon>
    </lineage>
</organism>
<dbReference type="Proteomes" id="UP000516444">
    <property type="component" value="Chromosome"/>
</dbReference>
<protein>
    <recommendedName>
        <fullName evidence="4">DUF4349 domain-containing protein</fullName>
    </recommendedName>
</protein>
<keyword evidence="2" id="KW-0472">Membrane</keyword>
<dbReference type="AlphaFoldDB" id="A0A7G1NUC8"/>